<dbReference type="EMBL" id="BNJG01000001">
    <property type="protein sequence ID" value="GHO53973.1"/>
    <property type="molecule type" value="Genomic_DNA"/>
</dbReference>
<feature type="region of interest" description="Disordered" evidence="1">
    <location>
        <begin position="617"/>
        <end position="641"/>
    </location>
</feature>
<feature type="compositionally biased region" description="Low complexity" evidence="1">
    <location>
        <begin position="625"/>
        <end position="637"/>
    </location>
</feature>
<proteinExistence type="predicted"/>
<sequence length="651" mass="73371">MQQTHLDQLSMRYPHLAAAFAHIPQAEEHLRRIQDLNQSWQGLLLSGASRDDDLIPKPNPIRGQAFTTVPSASPIRGQARSECSGKKYVEVVTNGITQDLPAVDTFDIIYAGGGLNLLHAAVMTLRYNLRVLVFDRFTVGAVHREWNISREELNELLAVGLLTSEELEQIIQREYADGLVRFSSEHIGVPTAELHLQDVLNIAVDAEQLTQLCVQKIQAHQPREGQANLILHQTTFERCVVDPQRNVNVHVNTHNETHLYTAHLLIDGMGSTSPIACQLNCGRPFSLVCPTVGTVARGYKQGSTPDAIDPALGEILVTTEDVRRERQLIWEAFPGRDEQVAIYLFYYAETGQRVDLFELFDDFFALLPDYKDTSEVEILKPVYGFIPAGYNITLPWQQEQKVLAYDRVISLGDAAAFQSPLTFCGFGSYVRNLRRITTLLAYALEHDLLSASNLDKIRASEAVPAVARAFSKFMIAKPAGYEVPWQVNETLNVFCRVLYDLGPRATNDFFKDRIGWLDYTRVVLNTPKYYPAIYRLALSTLTPTEILGWITAWLQLGRQSAIFTLYWSLYPLVRPLLALPPMSFFLKRLETSSPRQAFAVCRHHALMAQVARNRTPYQPKPEAISPSSSRKTPTTTTNRLGHWLGSLWPHS</sequence>
<evidence type="ECO:0000256" key="1">
    <source>
        <dbReference type="SAM" id="MobiDB-lite"/>
    </source>
</evidence>
<dbReference type="InterPro" id="IPR036188">
    <property type="entry name" value="FAD/NAD-bd_sf"/>
</dbReference>
<name>A0ABQ3UMR5_9CHLR</name>
<gene>
    <name evidence="2" type="ORF">KSB_24480</name>
</gene>
<dbReference type="PANTHER" id="PTHR32098:SF5">
    <property type="entry name" value="LYCOPENE BETA_EPSILON CYCLASE PROTEIN"/>
    <property type="match status" value="1"/>
</dbReference>
<accession>A0ABQ3UMR5</accession>
<evidence type="ECO:0000313" key="2">
    <source>
        <dbReference type="EMBL" id="GHO53973.1"/>
    </source>
</evidence>
<dbReference type="PANTHER" id="PTHR32098">
    <property type="entry name" value="LYCOPENE BETA/EPSILON CYCLASE PROTEIN"/>
    <property type="match status" value="1"/>
</dbReference>
<protein>
    <submittedName>
        <fullName evidence="2">Uncharacterized protein</fullName>
    </submittedName>
</protein>
<keyword evidence="3" id="KW-1185">Reference proteome</keyword>
<organism evidence="2 3">
    <name type="scientific">Ktedonobacter robiniae</name>
    <dbReference type="NCBI Taxonomy" id="2778365"/>
    <lineage>
        <taxon>Bacteria</taxon>
        <taxon>Bacillati</taxon>
        <taxon>Chloroflexota</taxon>
        <taxon>Ktedonobacteria</taxon>
        <taxon>Ktedonobacterales</taxon>
        <taxon>Ktedonobacteraceae</taxon>
        <taxon>Ktedonobacter</taxon>
    </lineage>
</organism>
<dbReference type="Gene3D" id="3.50.50.60">
    <property type="entry name" value="FAD/NAD(P)-binding domain"/>
    <property type="match status" value="1"/>
</dbReference>
<dbReference type="Proteomes" id="UP000654345">
    <property type="component" value="Unassembled WGS sequence"/>
</dbReference>
<dbReference type="SUPFAM" id="SSF51905">
    <property type="entry name" value="FAD/NAD(P)-binding domain"/>
    <property type="match status" value="1"/>
</dbReference>
<evidence type="ECO:0000313" key="3">
    <source>
        <dbReference type="Proteomes" id="UP000654345"/>
    </source>
</evidence>
<comment type="caution">
    <text evidence="2">The sequence shown here is derived from an EMBL/GenBank/DDBJ whole genome shotgun (WGS) entry which is preliminary data.</text>
</comment>
<dbReference type="RefSeq" id="WP_201370737.1">
    <property type="nucleotide sequence ID" value="NZ_BNJG01000001.1"/>
</dbReference>
<reference evidence="2 3" key="1">
    <citation type="journal article" date="2021" name="Int. J. Syst. Evol. Microbiol.">
        <title>Reticulibacter mediterranei gen. nov., sp. nov., within the new family Reticulibacteraceae fam. nov., and Ktedonospora formicarum gen. nov., sp. nov., Ktedonobacter robiniae sp. nov., Dictyobacter formicarum sp. nov. and Dictyobacter arantiisoli sp. nov., belonging to the class Ktedonobacteria.</title>
        <authorList>
            <person name="Yabe S."/>
            <person name="Zheng Y."/>
            <person name="Wang C.M."/>
            <person name="Sakai Y."/>
            <person name="Abe K."/>
            <person name="Yokota A."/>
            <person name="Donadio S."/>
            <person name="Cavaletti L."/>
            <person name="Monciardini P."/>
        </authorList>
    </citation>
    <scope>NUCLEOTIDE SEQUENCE [LARGE SCALE GENOMIC DNA]</scope>
    <source>
        <strain evidence="2 3">SOSP1-30</strain>
    </source>
</reference>